<reference evidence="9 10" key="1">
    <citation type="submission" date="2019-01" db="EMBL/GenBank/DDBJ databases">
        <title>Spirosoma flava sp. nov., a propanil-degrading bacterium isolated from herbicide-contaminated soil.</title>
        <authorList>
            <person name="Zhang L."/>
            <person name="Jiang J.-D."/>
        </authorList>
    </citation>
    <scope>NUCLEOTIDE SEQUENCE [LARGE SCALE GENOMIC DNA]</scope>
    <source>
        <strain evidence="9 10">TY50</strain>
    </source>
</reference>
<dbReference type="Pfam" id="PF02016">
    <property type="entry name" value="Peptidase_S66"/>
    <property type="match status" value="1"/>
</dbReference>
<keyword evidence="3" id="KW-0645">Protease</keyword>
<dbReference type="InterPro" id="IPR040921">
    <property type="entry name" value="Peptidase_S66C"/>
</dbReference>
<feature type="domain" description="LD-carboxypeptidase C-terminal" evidence="8">
    <location>
        <begin position="208"/>
        <end position="325"/>
    </location>
</feature>
<dbReference type="InterPro" id="IPR003507">
    <property type="entry name" value="S66_fam"/>
</dbReference>
<evidence type="ECO:0000256" key="3">
    <source>
        <dbReference type="ARBA" id="ARBA00022670"/>
    </source>
</evidence>
<feature type="active site" description="Charge relay system" evidence="6">
    <location>
        <position position="239"/>
    </location>
</feature>
<dbReference type="InterPro" id="IPR029062">
    <property type="entry name" value="Class_I_gatase-like"/>
</dbReference>
<keyword evidence="10" id="KW-1185">Reference proteome</keyword>
<gene>
    <name evidence="9" type="ORF">EQG79_20640</name>
</gene>
<dbReference type="GO" id="GO:0006508">
    <property type="term" value="P:proteolysis"/>
    <property type="evidence" value="ECO:0007669"/>
    <property type="project" value="UniProtKB-KW"/>
</dbReference>
<evidence type="ECO:0000256" key="6">
    <source>
        <dbReference type="PIRSR" id="PIRSR028757-1"/>
    </source>
</evidence>
<protein>
    <submittedName>
        <fullName evidence="9">LD-carboxypeptidase</fullName>
    </submittedName>
</protein>
<dbReference type="Pfam" id="PF17676">
    <property type="entry name" value="Peptidase_S66C"/>
    <property type="match status" value="1"/>
</dbReference>
<evidence type="ECO:0000256" key="5">
    <source>
        <dbReference type="ARBA" id="ARBA00022825"/>
    </source>
</evidence>
<dbReference type="AlphaFoldDB" id="A0A4Q2UFU9"/>
<proteinExistence type="inferred from homology"/>
<dbReference type="InterPro" id="IPR040449">
    <property type="entry name" value="Peptidase_S66_N"/>
</dbReference>
<dbReference type="GO" id="GO:0004180">
    <property type="term" value="F:carboxypeptidase activity"/>
    <property type="evidence" value="ECO:0007669"/>
    <property type="project" value="UniProtKB-KW"/>
</dbReference>
<dbReference type="PANTHER" id="PTHR30237">
    <property type="entry name" value="MURAMOYLTETRAPEPTIDE CARBOXYPEPTIDASE"/>
    <property type="match status" value="1"/>
</dbReference>
<evidence type="ECO:0000259" key="8">
    <source>
        <dbReference type="Pfam" id="PF17676"/>
    </source>
</evidence>
<name>A0A4Q2UFU9_9BACT</name>
<dbReference type="GO" id="GO:0008236">
    <property type="term" value="F:serine-type peptidase activity"/>
    <property type="evidence" value="ECO:0007669"/>
    <property type="project" value="UniProtKB-KW"/>
</dbReference>
<dbReference type="EMBL" id="SBLB01000006">
    <property type="protein sequence ID" value="RYC67876.1"/>
    <property type="molecule type" value="Genomic_DNA"/>
</dbReference>
<keyword evidence="5" id="KW-0720">Serine protease</keyword>
<organism evidence="9 10">
    <name type="scientific">Spirosoma sordidisoli</name>
    <dbReference type="NCBI Taxonomy" id="2502893"/>
    <lineage>
        <taxon>Bacteria</taxon>
        <taxon>Pseudomonadati</taxon>
        <taxon>Bacteroidota</taxon>
        <taxon>Cytophagia</taxon>
        <taxon>Cytophagales</taxon>
        <taxon>Cytophagaceae</taxon>
        <taxon>Spirosoma</taxon>
    </lineage>
</organism>
<dbReference type="SUPFAM" id="SSF52317">
    <property type="entry name" value="Class I glutamine amidotransferase-like"/>
    <property type="match status" value="1"/>
</dbReference>
<dbReference type="Gene3D" id="3.40.50.10740">
    <property type="entry name" value="Class I glutamine amidotransferase-like"/>
    <property type="match status" value="1"/>
</dbReference>
<dbReference type="Proteomes" id="UP000290407">
    <property type="component" value="Unassembled WGS sequence"/>
</dbReference>
<dbReference type="RefSeq" id="WP_129603655.1">
    <property type="nucleotide sequence ID" value="NZ_SBLB01000006.1"/>
</dbReference>
<keyword evidence="2 9" id="KW-0121">Carboxypeptidase</keyword>
<keyword evidence="4" id="KW-0378">Hydrolase</keyword>
<evidence type="ECO:0000256" key="2">
    <source>
        <dbReference type="ARBA" id="ARBA00022645"/>
    </source>
</evidence>
<dbReference type="PANTHER" id="PTHR30237:SF2">
    <property type="entry name" value="MUREIN TETRAPEPTIDE CARBOXYPEPTIDASE"/>
    <property type="match status" value="1"/>
</dbReference>
<dbReference type="PIRSF" id="PIRSF028757">
    <property type="entry name" value="LD-carboxypeptidase"/>
    <property type="match status" value="1"/>
</dbReference>
<feature type="active site" description="Nucleophile" evidence="6">
    <location>
        <position position="135"/>
    </location>
</feature>
<dbReference type="CDD" id="cd07025">
    <property type="entry name" value="Peptidase_S66"/>
    <property type="match status" value="1"/>
</dbReference>
<evidence type="ECO:0000313" key="10">
    <source>
        <dbReference type="Proteomes" id="UP000290407"/>
    </source>
</evidence>
<feature type="domain" description="LD-carboxypeptidase N-terminal" evidence="7">
    <location>
        <begin position="38"/>
        <end position="155"/>
    </location>
</feature>
<accession>A0A4Q2UFU9</accession>
<comment type="similarity">
    <text evidence="1">Belongs to the peptidase S66 family.</text>
</comment>
<sequence length="340" mass="37026">MLTRRSLLKTTALAPFATYDQKPLATVKPARLKPGDTVGLVCPAAPAYSREEVQVTQESLVAMGLKTRLAPHFYDRYGYLAGRDADRAADVNAMFADPDIQMVMAMHGGWGCARLLPLLDYELIRRNPKLLVGYSDITALLLGIHTKTGLATIHGPVGSATWNSYTVDRFRRVIMEGEPVVYENPTEKGDTLAQTDDRIWTIRPGTVRGPLVGGNLTVLCHLLGSAYVPDWRNKILFIEDVSEDIYSVDRMLTHLKLAGVLNQLSGLVFGKCTRCGPGSGGYGSLTLEDVLIEHIGPLNIPAFAGAMIGHITDKFTVPIGINAEMDAEKGLIRLLEPAVV</sequence>
<dbReference type="InterPro" id="IPR027461">
    <property type="entry name" value="Carboxypeptidase_A_C_sf"/>
</dbReference>
<evidence type="ECO:0000259" key="7">
    <source>
        <dbReference type="Pfam" id="PF02016"/>
    </source>
</evidence>
<evidence type="ECO:0000256" key="1">
    <source>
        <dbReference type="ARBA" id="ARBA00010233"/>
    </source>
</evidence>
<evidence type="ECO:0000313" key="9">
    <source>
        <dbReference type="EMBL" id="RYC67876.1"/>
    </source>
</evidence>
<dbReference type="Gene3D" id="3.50.30.60">
    <property type="entry name" value="LD-carboxypeptidase A C-terminal domain-like"/>
    <property type="match status" value="1"/>
</dbReference>
<dbReference type="SUPFAM" id="SSF141986">
    <property type="entry name" value="LD-carboxypeptidase A C-terminal domain-like"/>
    <property type="match status" value="1"/>
</dbReference>
<evidence type="ECO:0000256" key="4">
    <source>
        <dbReference type="ARBA" id="ARBA00022801"/>
    </source>
</evidence>
<dbReference type="InterPro" id="IPR027478">
    <property type="entry name" value="LdcA_N"/>
</dbReference>
<comment type="caution">
    <text evidence="9">The sequence shown here is derived from an EMBL/GenBank/DDBJ whole genome shotgun (WGS) entry which is preliminary data.</text>
</comment>
<feature type="active site" description="Charge relay system" evidence="6">
    <location>
        <position position="310"/>
    </location>
</feature>